<name>X5H042_9RICK</name>
<dbReference type="KEGG" id="ehh:EHF_0086"/>
<reference evidence="2 3" key="1">
    <citation type="submission" date="2014-03" db="EMBL/GenBank/DDBJ databases">
        <title>Sequencing and Comparison of Genomes and Transcriptome Profiles of Human Ehrlichiosis Agents.</title>
        <authorList>
            <person name="Lin M."/>
            <person name="Daugherty S.C."/>
            <person name="Nagaraj S."/>
            <person name="Cheng Z."/>
            <person name="Xiong Q."/>
            <person name="Lin F.-Y."/>
            <person name="Sengamalay N."/>
            <person name="Ott S."/>
            <person name="Godinez A."/>
            <person name="Tallon L.J."/>
            <person name="Sadzewicz L."/>
            <person name="Fraser C.M."/>
            <person name="Dunning Hotopp J.C."/>
            <person name="Rikihisa Y."/>
        </authorList>
    </citation>
    <scope>NUCLEOTIDE SEQUENCE [LARGE SCALE GENOMIC DNA]</scope>
    <source>
        <strain evidence="2 3">HF</strain>
    </source>
</reference>
<dbReference type="STRING" id="391036.EHF_0086"/>
<feature type="transmembrane region" description="Helical" evidence="1">
    <location>
        <begin position="49"/>
        <end position="71"/>
    </location>
</feature>
<organism evidence="2 3">
    <name type="scientific">Ehrlichia japonica</name>
    <dbReference type="NCBI Taxonomy" id="391036"/>
    <lineage>
        <taxon>Bacteria</taxon>
        <taxon>Pseudomonadati</taxon>
        <taxon>Pseudomonadota</taxon>
        <taxon>Alphaproteobacteria</taxon>
        <taxon>Rickettsiales</taxon>
        <taxon>Anaplasmataceae</taxon>
        <taxon>Ehrlichia</taxon>
    </lineage>
</organism>
<keyword evidence="3" id="KW-1185">Reference proteome</keyword>
<proteinExistence type="predicted"/>
<keyword evidence="1" id="KW-0472">Membrane</keyword>
<keyword evidence="1" id="KW-1133">Transmembrane helix</keyword>
<evidence type="ECO:0000313" key="3">
    <source>
        <dbReference type="Proteomes" id="UP000023762"/>
    </source>
</evidence>
<protein>
    <submittedName>
        <fullName evidence="2">Uncharacterized protein</fullName>
    </submittedName>
</protein>
<gene>
    <name evidence="2" type="ORF">EHF_0086</name>
</gene>
<accession>X5H042</accession>
<dbReference type="AlphaFoldDB" id="X5H042"/>
<dbReference type="HOGENOM" id="CLU_2436128_0_0_5"/>
<evidence type="ECO:0000256" key="1">
    <source>
        <dbReference type="SAM" id="Phobius"/>
    </source>
</evidence>
<evidence type="ECO:0000313" key="2">
    <source>
        <dbReference type="EMBL" id="AHX04179.1"/>
    </source>
</evidence>
<dbReference type="Proteomes" id="UP000023762">
    <property type="component" value="Chromosome"/>
</dbReference>
<sequence>MGNQDINILLNIPRNVSSGKKVKVTCLLCNVFIKLSYTTPVVWNLELSLNFPVILCSLILMLSTSLLSILFKNSENGNLMVLPLIILSLN</sequence>
<keyword evidence="1" id="KW-0812">Transmembrane</keyword>
<dbReference type="EMBL" id="CP007474">
    <property type="protein sequence ID" value="AHX04179.1"/>
    <property type="molecule type" value="Genomic_DNA"/>
</dbReference>